<dbReference type="Gene3D" id="1.10.287.130">
    <property type="match status" value="1"/>
</dbReference>
<protein>
    <recommendedName>
        <fullName evidence="2">histidine kinase</fullName>
        <ecNumber evidence="2">2.7.13.3</ecNumber>
    </recommendedName>
</protein>
<dbReference type="InterPro" id="IPR004358">
    <property type="entry name" value="Sig_transdc_His_kin-like_C"/>
</dbReference>
<dbReference type="AlphaFoldDB" id="A0A1F4Q1Z3"/>
<feature type="transmembrane region" description="Helical" evidence="9">
    <location>
        <begin position="99"/>
        <end position="118"/>
    </location>
</feature>
<dbReference type="InterPro" id="IPR031621">
    <property type="entry name" value="HisKA_7TM"/>
</dbReference>
<evidence type="ECO:0000256" key="9">
    <source>
        <dbReference type="SAM" id="Phobius"/>
    </source>
</evidence>
<dbReference type="SUPFAM" id="SSF55781">
    <property type="entry name" value="GAF domain-like"/>
    <property type="match status" value="1"/>
</dbReference>
<evidence type="ECO:0000256" key="2">
    <source>
        <dbReference type="ARBA" id="ARBA00012438"/>
    </source>
</evidence>
<evidence type="ECO:0000256" key="4">
    <source>
        <dbReference type="ARBA" id="ARBA00022679"/>
    </source>
</evidence>
<dbReference type="EC" id="2.7.13.3" evidence="2"/>
<dbReference type="InterPro" id="IPR003594">
    <property type="entry name" value="HATPase_dom"/>
</dbReference>
<dbReference type="SUPFAM" id="SSF55874">
    <property type="entry name" value="ATPase domain of HSP90 chaperone/DNA topoisomerase II/histidine kinase"/>
    <property type="match status" value="1"/>
</dbReference>
<evidence type="ECO:0000256" key="3">
    <source>
        <dbReference type="ARBA" id="ARBA00022553"/>
    </source>
</evidence>
<keyword evidence="5" id="KW-0547">Nucleotide-binding</keyword>
<accession>A0A1F4Q1Z3</accession>
<keyword evidence="9" id="KW-0472">Membrane</keyword>
<dbReference type="PROSITE" id="PS50109">
    <property type="entry name" value="HIS_KIN"/>
    <property type="match status" value="1"/>
</dbReference>
<evidence type="ECO:0000313" key="12">
    <source>
        <dbReference type="Proteomes" id="UP000178724"/>
    </source>
</evidence>
<dbReference type="EMBL" id="METM01000016">
    <property type="protein sequence ID" value="OGB90063.1"/>
    <property type="molecule type" value="Genomic_DNA"/>
</dbReference>
<gene>
    <name evidence="11" type="ORF">A2625_01860</name>
</gene>
<keyword evidence="3" id="KW-0597">Phosphoprotein</keyword>
<organism evidence="11 12">
    <name type="scientific">candidate division WOR-1 bacterium RIFCSPHIGHO2_01_FULL_53_15</name>
    <dbReference type="NCBI Taxonomy" id="1802564"/>
    <lineage>
        <taxon>Bacteria</taxon>
        <taxon>Bacillati</taxon>
        <taxon>Saganbacteria</taxon>
    </lineage>
</organism>
<dbReference type="Pfam" id="PF16927">
    <property type="entry name" value="HisKA_7TM"/>
    <property type="match status" value="1"/>
</dbReference>
<keyword evidence="9" id="KW-1133">Transmembrane helix</keyword>
<feature type="transmembrane region" description="Helical" evidence="9">
    <location>
        <begin position="236"/>
        <end position="254"/>
    </location>
</feature>
<dbReference type="SUPFAM" id="SSF47384">
    <property type="entry name" value="Homodimeric domain of signal transducing histidine kinase"/>
    <property type="match status" value="1"/>
</dbReference>
<keyword evidence="7" id="KW-0067">ATP-binding</keyword>
<dbReference type="Pfam" id="PF02518">
    <property type="entry name" value="HATPase_c"/>
    <property type="match status" value="1"/>
</dbReference>
<feature type="transmembrane region" description="Helical" evidence="9">
    <location>
        <begin position="174"/>
        <end position="194"/>
    </location>
</feature>
<feature type="transmembrane region" description="Helical" evidence="9">
    <location>
        <begin position="138"/>
        <end position="162"/>
    </location>
</feature>
<dbReference type="GO" id="GO:0005524">
    <property type="term" value="F:ATP binding"/>
    <property type="evidence" value="ECO:0007669"/>
    <property type="project" value="UniProtKB-KW"/>
</dbReference>
<proteinExistence type="predicted"/>
<dbReference type="SMART" id="SM00387">
    <property type="entry name" value="HATPase_c"/>
    <property type="match status" value="1"/>
</dbReference>
<dbReference type="PANTHER" id="PTHR43065">
    <property type="entry name" value="SENSOR HISTIDINE KINASE"/>
    <property type="match status" value="1"/>
</dbReference>
<feature type="transmembrane region" description="Helical" evidence="9">
    <location>
        <begin position="6"/>
        <end position="25"/>
    </location>
</feature>
<dbReference type="PANTHER" id="PTHR43065:SF10">
    <property type="entry name" value="PEROXIDE STRESS-ACTIVATED HISTIDINE KINASE MAK3"/>
    <property type="match status" value="1"/>
</dbReference>
<dbReference type="Gene3D" id="3.30.565.10">
    <property type="entry name" value="Histidine kinase-like ATPase, C-terminal domain"/>
    <property type="match status" value="1"/>
</dbReference>
<dbReference type="InterPro" id="IPR036890">
    <property type="entry name" value="HATPase_C_sf"/>
</dbReference>
<keyword evidence="6" id="KW-0418">Kinase</keyword>
<dbReference type="InterPro" id="IPR036097">
    <property type="entry name" value="HisK_dim/P_sf"/>
</dbReference>
<evidence type="ECO:0000256" key="6">
    <source>
        <dbReference type="ARBA" id="ARBA00022777"/>
    </source>
</evidence>
<dbReference type="GO" id="GO:0000155">
    <property type="term" value="F:phosphorelay sensor kinase activity"/>
    <property type="evidence" value="ECO:0007669"/>
    <property type="project" value="InterPro"/>
</dbReference>
<dbReference type="CDD" id="cd00082">
    <property type="entry name" value="HisKA"/>
    <property type="match status" value="1"/>
</dbReference>
<evidence type="ECO:0000256" key="1">
    <source>
        <dbReference type="ARBA" id="ARBA00000085"/>
    </source>
</evidence>
<sequence length="649" mass="72716">MSFYFVSSLLSAGINFLLAILSFTYKPIDLTKRLFGLTCASLFCWILWDLFSLLLPQSGGPSSLIIARTLYFFSVFIAAFYAFFIASATRSKMSAPLRFLFIILTLIIAGSVFTDYFIPGLKREALPYNTVRLGVEGGAFYFLFIGLYYFSGIYGLFKIIYAYPNSRGEFRNQLNYLLLATLVAFSASFVYFPSLFGVEIPPVDNLILSFYTMLIFYAITKHELMDIRVAISRSAAYSSVGVLIVASFAALYLFPLNVPLALMIGAALALFWAWAAHRLRGFIQTPLEEKWIPGCYNSDKLINGIARKLVPVLERGEVFKIIADELKSAVKIKNIEIITDKQKVAATDLTQTKPGLVMPLSSSEGVEGALILEQKISEDPYSEQDLTIFRTIMVQALAILDRIRPYEKIKHEFEANQKKLYDTERLLARSEKIASMAHLIQEYNHEIRTPLAIMSSKILALPDDCRKISDFKEVKEYFQKQISRASDIVDNTLRLSKPKERHETDVDLNEVIEGALAFYQPIGADLVKALNSLPVIKGDFEDLKLVFINLVKNAREAIPDKGTITIKTSAAREDNAPIVVAEISDTGIGIPKENQDKIFEPFFSTHVTKGRGLGLSIVFRIIREHLGSIEVKSQPGQGATFVLKFPAKA</sequence>
<keyword evidence="4" id="KW-0808">Transferase</keyword>
<dbReference type="InterPro" id="IPR005467">
    <property type="entry name" value="His_kinase_dom"/>
</dbReference>
<evidence type="ECO:0000259" key="10">
    <source>
        <dbReference type="PROSITE" id="PS50109"/>
    </source>
</evidence>
<evidence type="ECO:0000313" key="11">
    <source>
        <dbReference type="EMBL" id="OGB90063.1"/>
    </source>
</evidence>
<dbReference type="InterPro" id="IPR029016">
    <property type="entry name" value="GAF-like_dom_sf"/>
</dbReference>
<comment type="catalytic activity">
    <reaction evidence="1">
        <text>ATP + protein L-histidine = ADP + protein N-phospho-L-histidine.</text>
        <dbReference type="EC" id="2.7.13.3"/>
    </reaction>
</comment>
<evidence type="ECO:0000256" key="7">
    <source>
        <dbReference type="ARBA" id="ARBA00022840"/>
    </source>
</evidence>
<comment type="caution">
    <text evidence="11">The sequence shown here is derived from an EMBL/GenBank/DDBJ whole genome shotgun (WGS) entry which is preliminary data.</text>
</comment>
<dbReference type="InterPro" id="IPR003661">
    <property type="entry name" value="HisK_dim/P_dom"/>
</dbReference>
<feature type="transmembrane region" description="Helical" evidence="9">
    <location>
        <begin position="206"/>
        <end position="224"/>
    </location>
</feature>
<keyword evidence="9" id="KW-0812">Transmembrane</keyword>
<feature type="domain" description="Histidine kinase" evidence="10">
    <location>
        <begin position="442"/>
        <end position="649"/>
    </location>
</feature>
<evidence type="ECO:0000256" key="8">
    <source>
        <dbReference type="ARBA" id="ARBA00023012"/>
    </source>
</evidence>
<dbReference type="PRINTS" id="PR00344">
    <property type="entry name" value="BCTRLSENSOR"/>
</dbReference>
<feature type="transmembrane region" description="Helical" evidence="9">
    <location>
        <begin position="34"/>
        <end position="53"/>
    </location>
</feature>
<reference evidence="11 12" key="1">
    <citation type="journal article" date="2016" name="Nat. Commun.">
        <title>Thousands of microbial genomes shed light on interconnected biogeochemical processes in an aquifer system.</title>
        <authorList>
            <person name="Anantharaman K."/>
            <person name="Brown C.T."/>
            <person name="Hug L.A."/>
            <person name="Sharon I."/>
            <person name="Castelle C.J."/>
            <person name="Probst A.J."/>
            <person name="Thomas B.C."/>
            <person name="Singh A."/>
            <person name="Wilkins M.J."/>
            <person name="Karaoz U."/>
            <person name="Brodie E.L."/>
            <person name="Williams K.H."/>
            <person name="Hubbard S.S."/>
            <person name="Banfield J.F."/>
        </authorList>
    </citation>
    <scope>NUCLEOTIDE SEQUENCE [LARGE SCALE GENOMIC DNA]</scope>
</reference>
<dbReference type="Gene3D" id="3.30.450.40">
    <property type="match status" value="1"/>
</dbReference>
<feature type="transmembrane region" description="Helical" evidence="9">
    <location>
        <begin position="65"/>
        <end position="87"/>
    </location>
</feature>
<keyword evidence="8" id="KW-0902">Two-component regulatory system</keyword>
<name>A0A1F4Q1Z3_UNCSA</name>
<dbReference type="Proteomes" id="UP000178724">
    <property type="component" value="Unassembled WGS sequence"/>
</dbReference>
<evidence type="ECO:0000256" key="5">
    <source>
        <dbReference type="ARBA" id="ARBA00022741"/>
    </source>
</evidence>